<proteinExistence type="predicted"/>
<evidence type="ECO:0000259" key="2">
    <source>
        <dbReference type="PROSITE" id="PS51089"/>
    </source>
</evidence>
<dbReference type="PANTHER" id="PTHR11977:SF45">
    <property type="entry name" value="SUPERVILLIN"/>
    <property type="match status" value="1"/>
</dbReference>
<feature type="region of interest" description="Disordered" evidence="1">
    <location>
        <begin position="1334"/>
        <end position="1385"/>
    </location>
</feature>
<feature type="compositionally biased region" description="Low complexity" evidence="1">
    <location>
        <begin position="1429"/>
        <end position="1443"/>
    </location>
</feature>
<name>A0A553N764_TIGCA</name>
<dbReference type="GO" id="GO:0015629">
    <property type="term" value="C:actin cytoskeleton"/>
    <property type="evidence" value="ECO:0007669"/>
    <property type="project" value="TreeGrafter"/>
</dbReference>
<feature type="compositionally biased region" description="Low complexity" evidence="1">
    <location>
        <begin position="386"/>
        <end position="402"/>
    </location>
</feature>
<feature type="compositionally biased region" description="Polar residues" evidence="1">
    <location>
        <begin position="451"/>
        <end position="472"/>
    </location>
</feature>
<evidence type="ECO:0000313" key="4">
    <source>
        <dbReference type="Proteomes" id="UP000318571"/>
    </source>
</evidence>
<dbReference type="OMA" id="IEDSTHF"/>
<feature type="compositionally biased region" description="Basic and acidic residues" evidence="1">
    <location>
        <begin position="1286"/>
        <end position="1304"/>
    </location>
</feature>
<feature type="region of interest" description="Disordered" evidence="1">
    <location>
        <begin position="1575"/>
        <end position="1601"/>
    </location>
</feature>
<dbReference type="SUPFAM" id="SSF55753">
    <property type="entry name" value="Actin depolymerizing proteins"/>
    <property type="match status" value="5"/>
</dbReference>
<feature type="region of interest" description="Disordered" evidence="1">
    <location>
        <begin position="1429"/>
        <end position="1509"/>
    </location>
</feature>
<feature type="compositionally biased region" description="Low complexity" evidence="1">
    <location>
        <begin position="1334"/>
        <end position="1349"/>
    </location>
</feature>
<feature type="compositionally biased region" description="Low complexity" evidence="1">
    <location>
        <begin position="596"/>
        <end position="608"/>
    </location>
</feature>
<feature type="compositionally biased region" description="Polar residues" evidence="1">
    <location>
        <begin position="1187"/>
        <end position="1198"/>
    </location>
</feature>
<feature type="domain" description="HP" evidence="2">
    <location>
        <begin position="2918"/>
        <end position="2981"/>
    </location>
</feature>
<dbReference type="PROSITE" id="PS51089">
    <property type="entry name" value="HP"/>
    <property type="match status" value="1"/>
</dbReference>
<dbReference type="SMART" id="SM00262">
    <property type="entry name" value="GEL"/>
    <property type="match status" value="3"/>
</dbReference>
<feature type="compositionally biased region" description="Low complexity" evidence="1">
    <location>
        <begin position="171"/>
        <end position="189"/>
    </location>
</feature>
<dbReference type="InterPro" id="IPR029006">
    <property type="entry name" value="ADF-H/Gelsolin-like_dom_sf"/>
</dbReference>
<feature type="region of interest" description="Disordered" evidence="1">
    <location>
        <begin position="1823"/>
        <end position="1854"/>
    </location>
</feature>
<dbReference type="GO" id="GO:0008154">
    <property type="term" value="P:actin polymerization or depolymerization"/>
    <property type="evidence" value="ECO:0007669"/>
    <property type="project" value="TreeGrafter"/>
</dbReference>
<feature type="compositionally biased region" description="Basic residues" evidence="1">
    <location>
        <begin position="318"/>
        <end position="332"/>
    </location>
</feature>
<dbReference type="SUPFAM" id="SSF47050">
    <property type="entry name" value="VHP, Villin headpiece domain"/>
    <property type="match status" value="1"/>
</dbReference>
<dbReference type="EMBL" id="VCGU01000459">
    <property type="protein sequence ID" value="TRY61274.1"/>
    <property type="molecule type" value="Genomic_DNA"/>
</dbReference>
<dbReference type="Proteomes" id="UP000318571">
    <property type="component" value="Chromosome 8"/>
</dbReference>
<dbReference type="Pfam" id="PF02209">
    <property type="entry name" value="VHP"/>
    <property type="match status" value="1"/>
</dbReference>
<feature type="compositionally biased region" description="Polar residues" evidence="1">
    <location>
        <begin position="25"/>
        <end position="40"/>
    </location>
</feature>
<dbReference type="InterPro" id="IPR007122">
    <property type="entry name" value="Villin/Gelsolin"/>
</dbReference>
<feature type="compositionally biased region" description="Polar residues" evidence="1">
    <location>
        <begin position="1444"/>
        <end position="1475"/>
    </location>
</feature>
<feature type="compositionally biased region" description="Pro residues" evidence="1">
    <location>
        <begin position="49"/>
        <end position="67"/>
    </location>
</feature>
<accession>A0A553N764</accession>
<dbReference type="SMART" id="SM00153">
    <property type="entry name" value="VHP"/>
    <property type="match status" value="1"/>
</dbReference>
<feature type="compositionally biased region" description="Basic and acidic residues" evidence="1">
    <location>
        <begin position="371"/>
        <end position="384"/>
    </location>
</feature>
<feature type="compositionally biased region" description="Low complexity" evidence="1">
    <location>
        <begin position="1672"/>
        <end position="1692"/>
    </location>
</feature>
<feature type="region of interest" description="Disordered" evidence="1">
    <location>
        <begin position="883"/>
        <end position="1076"/>
    </location>
</feature>
<dbReference type="PANTHER" id="PTHR11977">
    <property type="entry name" value="VILLIN"/>
    <property type="match status" value="1"/>
</dbReference>
<sequence>MAPNLGRTERVNVSDVSPAAPSFPRTHTSPNRLPPGSTSFSGPGQEPGPLLPSPPPCHPSLPSPPLLPSRARVPVSSEPLMLASPQQPPNHNNNNKQLSLAQGADPPSPPTAPQHPYQQGPGAQPREGPPLSHLPQGLEGPKTDPQTTQRAASRPPDPIPALTPTSTHQVGGPRIPPQQGQPRLGRQSRTGPPSVWRPTVTRPISLEASDLLAHSRASILGLPGGTPSPHEHVVPYPASVTRIAQSMTTVSNNESNNGMKARQTFLWSTPFFDIEFVDIKTKRAGKRSGLPINSAFNKNLPLGSKDAQFPSDHDRERRQRSRSLRRETRRRRELSAGAPSSANLIQSNPELRRRTMAPPKMDSGTDGGGSKSERMAKYKEERRKQLASQIASRLSQSAASSSSEEENDSARNYQSYSRFRRRRKRDGATPPSSSNNSTSQLAIGEPAVVRRSSSLRQTRTAHESQTLASRDVSSPEHIYQEIGELGSGGLGHNNGRGAPAPAAPFSASAKLQPRYVSREHIVIKSEEVRQTSPDDSKLRATPPVPAPRRRDVNKGRKDPTKERDALSMVEPAKVSLFGLEERQFQPIKASSLQGLSGSSRNSFRDSSSPGGGGSESLLSHHRSSPSYLRKALEGNSSKVPVAPTSYSSEEILFQAASDLQGLNGQVRTRKRSEMPSQVGDESIRASTASEDCETHPNSKTKTRESPLMMKKPPAPKRNSPKSVTSDEEILSLARNKGAPNTTNAAAADLKLTMISGSQSPGSCITSPGSAGSATKPPMFPTESEKSSPILGVQPGCATSPVKPQLRKTGTDGSAANFLRRKDTSLNETTPAFVKEFAGEAAFPMTMTYGGESGSPVKPILKKSTEDLLESAVKPILKMTEFTGSGILKKRSSHTDDPGTNPSKGEHVRIQAPSPVCSEVPNSILRSRNNSICESSRASSPDNLPPSILKKRSSIEELDDLSSHWMSSEPAQQPPGILKRKFSSAATSRSHSPEFSEYRSTLSSRSSPEPQPQGILKRKYSSAGSRSHSPDAFLSDHRAHSSRSSPEPPPQGILKRKYSSAHASRSHSPEISLDGSRLQISSILKKQTGSLECLEVSQETDKIKSILKKRSNTNGASTDDDLDVDEASSSRPPRSILKSRKSEESLSPLSDCAPMRSSETDSENNPNPKPILVLRRKKSEENILANLTDPSELTVTSVVTRKAPLASSHEDKGEPLGEGETKPRPILKNKESKDDLTQGGVLRRGTEKVLISPTTPETRPSSILKGASSSSSLDTSSKMTCSLPFGEVHKTPFDLESRGEPDSHELTLTPGGASRSSMDDPSKLSLIERVQLFSSSSLSSTSTDATSSPSPLILDHKTPPKSPHSPSSQTSSRARRRLLASRYQTQPITIDEVQEAARVQRGPGVISSSASDFKEKFQIGTSVKAMKSLFSQSSSTAESGASFSRGHSTSGLRRTESAKSSSSQRIMKNERTNQTIEDLCLSPGRKSLDPNSPMESIEPSEAPFAPNRSRRKSLVKYESVDAFESTASPISASRSNLRGVLKKDSSYDETLRPILKNADDSSDDLPKRNQFSDVIIDPVKPLTPPAAVSGGPTPSFSRKSSLKELHARQPVIPLSNIKISSDDPNLASKLEVLSSQAQSIRRLQETQGSSAPSGEEFTFDLTVDKSSHEQQPNNRSLQSRRVLRNSSLRLNSSEEATQLSSSSSSSSTSSTSDLNPEAYYQLSSKAQDPGVVFHRSAPQVCDNQSLLSDLKDSGDVEKRETITMERNKKISIGGSGGGITERLAALKRSGEEDWKKKVPKLNPEKASPVLDILNSNRVLTKQSCDKENNSQLHASNTSSISSSSHNLNNKTGTSGGFLQERVSQLKKASNFDAPSKTIAIIEDYDDAAKDVVLRGKRRTEPNKRPVSIVSDRLSKLEISGQSWQNRIGEKDVGKYTVAGKMQSDQRSKSTVESPNLLHVTPETRAVSVSPKTPRRTPNEDLDRLHVDRVKQTPKLRTYTGNQVDLSQIKPNSRSLIKPELTLVTHEELKSDQGLDSFFSSLRLSSISMVESQASPSPMAEPAEEFDFDSIVTVETSRLSMPKRISRAQPHRRTTRNPVKSLSERTDIKILTFSHMEEPGEVLAPASPEVTLRRDHNRASTNSKHAHLAEEAIAGLAATEDFSAVQLRKSSKLDENQSKFIPYKSPMLMQVKGRRCCQTRLVKPVADSINSGDAFVLVTNKQIFNWQGRYANVIEKSRSAEISATILKKGDLGCKRADRIYTLEEEKLFGSSKAEREFWSILGVSEDRLEKEEPLAKPAGPASEDEEFELAINDLNLVWEVAIHNGVEELIPCEKAWGCMPKHELLDPGKVLVIDFGPEAYTWNGSNAGSELRKAGLNLLKQVWDSGFDFSGADCSHPLLDHQVHGTRPDWGVMGKIIPNMETILFKEKFLDWPDQAKISRVKQSEIKLAKAIDNNLLGEIDVSPYDAETMNNWIVEDPNLELENCFLGRGRGYYDQSERRQYELETLSVQVHHVNEYNITELPEDWSGQFHSEDTYVVRWIYKVSLTGRDLKGRPSKHAAVGRERCAYFFWQGADSKTTEKGASALMTVEMDREEGPQLRVDHGKEHAAFLNMWNGSMVIYRGKRANRLSRQQPEKSPWRLFMLRGECPEESCLEEVGVGCANLRSIGSFVLVNVEQCEIFVWQGISSPDHKQAMAVQAAERLKAVLPDEMGFQSKRVTLHIETEGQESGTVKSALGLPSKMYLKNLPGPSHTPRLFHMSSVATGRFDVTEIVCPFHNVKVLNTMPFSQNDLYSSDQPALFLLDVGNKLWLWQGFWPEVPDDPNYEANEDNPNSQNNNITGSGMIRWHAERRAAMQTAVEYRRLRYGLGSRAPKAELVWAGWEPLEFTNLFPIWIDQPDATRLNEEFVKHADLEMTLEALSKTEYSWEELQQRPLPDGVDPAKLERYLSEDEFQSHFGFTKKDFMTFPRWKQTSIRKEKGLF</sequence>
<feature type="compositionally biased region" description="Polar residues" evidence="1">
    <location>
        <begin position="757"/>
        <end position="772"/>
    </location>
</feature>
<feature type="compositionally biased region" description="Low complexity" evidence="1">
    <location>
        <begin position="1834"/>
        <end position="1848"/>
    </location>
</feature>
<feature type="compositionally biased region" description="Low complexity" evidence="1">
    <location>
        <begin position="1699"/>
        <end position="1711"/>
    </location>
</feature>
<feature type="compositionally biased region" description="Low complexity" evidence="1">
    <location>
        <begin position="997"/>
        <end position="1007"/>
    </location>
</feature>
<dbReference type="Gene3D" id="1.10.950.10">
    <property type="entry name" value="Villin headpiece domain"/>
    <property type="match status" value="1"/>
</dbReference>
<feature type="region of interest" description="Disordered" evidence="1">
    <location>
        <begin position="1104"/>
        <end position="1322"/>
    </location>
</feature>
<protein>
    <recommendedName>
        <fullName evidence="2">HP domain-containing protein</fullName>
    </recommendedName>
</protein>
<dbReference type="GO" id="GO:0051016">
    <property type="term" value="P:barbed-end actin filament capping"/>
    <property type="evidence" value="ECO:0007669"/>
    <property type="project" value="TreeGrafter"/>
</dbReference>
<feature type="compositionally biased region" description="Polar residues" evidence="1">
    <location>
        <begin position="919"/>
        <end position="941"/>
    </location>
</feature>
<feature type="compositionally biased region" description="Basic and acidic residues" evidence="1">
    <location>
        <begin position="692"/>
        <end position="704"/>
    </location>
</feature>
<dbReference type="InterPro" id="IPR036886">
    <property type="entry name" value="Villin_headpiece_dom_sf"/>
</dbReference>
<feature type="compositionally biased region" description="Basic and acidic residues" evidence="1">
    <location>
        <begin position="522"/>
        <end position="538"/>
    </location>
</feature>
<feature type="compositionally biased region" description="Basic and acidic residues" evidence="1">
    <location>
        <begin position="548"/>
        <end position="565"/>
    </location>
</feature>
<feature type="region of interest" description="Disordered" evidence="1">
    <location>
        <begin position="757"/>
        <end position="822"/>
    </location>
</feature>
<feature type="compositionally biased region" description="Basic and acidic residues" evidence="1">
    <location>
        <begin position="1207"/>
        <end position="1235"/>
    </location>
</feature>
<reference evidence="3 4" key="1">
    <citation type="journal article" date="2018" name="Nat. Ecol. Evol.">
        <title>Genomic signatures of mitonuclear coevolution across populations of Tigriopus californicus.</title>
        <authorList>
            <person name="Barreto F.S."/>
            <person name="Watson E.T."/>
            <person name="Lima T.G."/>
            <person name="Willett C.S."/>
            <person name="Edmands S."/>
            <person name="Li W."/>
            <person name="Burton R.S."/>
        </authorList>
    </citation>
    <scope>NUCLEOTIDE SEQUENCE [LARGE SCALE GENOMIC DNA]</scope>
    <source>
        <strain evidence="3 4">San Diego</strain>
    </source>
</reference>
<organism evidence="3 4">
    <name type="scientific">Tigriopus californicus</name>
    <name type="common">Marine copepod</name>
    <dbReference type="NCBI Taxonomy" id="6832"/>
    <lineage>
        <taxon>Eukaryota</taxon>
        <taxon>Metazoa</taxon>
        <taxon>Ecdysozoa</taxon>
        <taxon>Arthropoda</taxon>
        <taxon>Crustacea</taxon>
        <taxon>Multicrustacea</taxon>
        <taxon>Hexanauplia</taxon>
        <taxon>Copepoda</taxon>
        <taxon>Harpacticoida</taxon>
        <taxon>Harpacticidae</taxon>
        <taxon>Tigriopus</taxon>
    </lineage>
</organism>
<feature type="region of interest" description="Disordered" evidence="1">
    <location>
        <begin position="1"/>
        <end position="200"/>
    </location>
</feature>
<feature type="compositionally biased region" description="Polar residues" evidence="1">
    <location>
        <begin position="338"/>
        <end position="349"/>
    </location>
</feature>
<dbReference type="GO" id="GO:0005546">
    <property type="term" value="F:phosphatidylinositol-4,5-bisphosphate binding"/>
    <property type="evidence" value="ECO:0007669"/>
    <property type="project" value="TreeGrafter"/>
</dbReference>
<dbReference type="GO" id="GO:0005737">
    <property type="term" value="C:cytoplasm"/>
    <property type="evidence" value="ECO:0007669"/>
    <property type="project" value="TreeGrafter"/>
</dbReference>
<dbReference type="InterPro" id="IPR003128">
    <property type="entry name" value="Villin_headpiece"/>
</dbReference>
<feature type="region of interest" description="Disordered" evidence="1">
    <location>
        <begin position="664"/>
        <end position="741"/>
    </location>
</feature>
<evidence type="ECO:0000256" key="1">
    <source>
        <dbReference type="SAM" id="MobiDB-lite"/>
    </source>
</evidence>
<feature type="compositionally biased region" description="Low complexity" evidence="1">
    <location>
        <begin position="1260"/>
        <end position="1281"/>
    </location>
</feature>
<dbReference type="GO" id="GO:0051015">
    <property type="term" value="F:actin filament binding"/>
    <property type="evidence" value="ECO:0007669"/>
    <property type="project" value="InterPro"/>
</dbReference>
<feature type="region of interest" description="Disordered" evidence="1">
    <location>
        <begin position="590"/>
        <end position="644"/>
    </location>
</feature>
<keyword evidence="4" id="KW-1185">Reference proteome</keyword>
<evidence type="ECO:0000313" key="3">
    <source>
        <dbReference type="EMBL" id="TRY61274.1"/>
    </source>
</evidence>
<feature type="region of interest" description="Disordered" evidence="1">
    <location>
        <begin position="522"/>
        <end position="567"/>
    </location>
</feature>
<feature type="compositionally biased region" description="Low complexity" evidence="1">
    <location>
        <begin position="429"/>
        <end position="439"/>
    </location>
</feature>
<dbReference type="Gene3D" id="3.40.20.10">
    <property type="entry name" value="Severin"/>
    <property type="match status" value="5"/>
</dbReference>
<comment type="caution">
    <text evidence="3">The sequence shown here is derived from an EMBL/GenBank/DDBJ whole genome shotgun (WGS) entry which is preliminary data.</text>
</comment>
<feature type="region of interest" description="Disordered" evidence="1">
    <location>
        <begin position="287"/>
        <end position="474"/>
    </location>
</feature>
<gene>
    <name evidence="3" type="ORF">TCAL_08869</name>
</gene>
<feature type="compositionally biased region" description="Polar residues" evidence="1">
    <location>
        <begin position="634"/>
        <end position="644"/>
    </location>
</feature>
<dbReference type="GO" id="GO:0051014">
    <property type="term" value="P:actin filament severing"/>
    <property type="evidence" value="ECO:0007669"/>
    <property type="project" value="TreeGrafter"/>
</dbReference>
<feature type="region of interest" description="Disordered" evidence="1">
    <location>
        <begin position="1664"/>
        <end position="1714"/>
    </location>
</feature>